<feature type="non-terminal residue" evidence="8">
    <location>
        <position position="1"/>
    </location>
</feature>
<comment type="similarity">
    <text evidence="5">Belongs to the SAT4 family.</text>
</comment>
<protein>
    <recommendedName>
        <fullName evidence="7">Rhodopsin domain-containing protein</fullName>
    </recommendedName>
</protein>
<keyword evidence="3 6" id="KW-1133">Transmembrane helix</keyword>
<dbReference type="InterPro" id="IPR052337">
    <property type="entry name" value="SAT4-like"/>
</dbReference>
<dbReference type="EMBL" id="ML976657">
    <property type="protein sequence ID" value="KAF1979973.1"/>
    <property type="molecule type" value="Genomic_DNA"/>
</dbReference>
<proteinExistence type="inferred from homology"/>
<evidence type="ECO:0000256" key="3">
    <source>
        <dbReference type="ARBA" id="ARBA00022989"/>
    </source>
</evidence>
<dbReference type="InterPro" id="IPR049326">
    <property type="entry name" value="Rhodopsin_dom_fungi"/>
</dbReference>
<dbReference type="OrthoDB" id="2496787at2759"/>
<evidence type="ECO:0000313" key="9">
    <source>
        <dbReference type="Proteomes" id="UP000800036"/>
    </source>
</evidence>
<dbReference type="AlphaFoldDB" id="A0A6A5VQK0"/>
<evidence type="ECO:0000313" key="8">
    <source>
        <dbReference type="EMBL" id="KAF1979973.1"/>
    </source>
</evidence>
<organism evidence="8 9">
    <name type="scientific">Bimuria novae-zelandiae CBS 107.79</name>
    <dbReference type="NCBI Taxonomy" id="1447943"/>
    <lineage>
        <taxon>Eukaryota</taxon>
        <taxon>Fungi</taxon>
        <taxon>Dikarya</taxon>
        <taxon>Ascomycota</taxon>
        <taxon>Pezizomycotina</taxon>
        <taxon>Dothideomycetes</taxon>
        <taxon>Pleosporomycetidae</taxon>
        <taxon>Pleosporales</taxon>
        <taxon>Massarineae</taxon>
        <taxon>Didymosphaeriaceae</taxon>
        <taxon>Bimuria</taxon>
    </lineage>
</organism>
<dbReference type="Pfam" id="PF20684">
    <property type="entry name" value="Fung_rhodopsin"/>
    <property type="match status" value="1"/>
</dbReference>
<sequence>EEPFDYCMNQYAFIYSGAGTNIAIDLAVLAIPIPQLLKLKPNLRRKIFLVCIFSTSSATDDMNGTMIVSMIRIRSIATYGNSANPMYDSLEAAVYSVVEQNVGLFCMYMPKFRPFMSTLYPNCFSSSQADSDFKI</sequence>
<dbReference type="PANTHER" id="PTHR33048">
    <property type="entry name" value="PTH11-LIKE INTEGRAL MEMBRANE PROTEIN (AFU_ORTHOLOGUE AFUA_5G11245)"/>
    <property type="match status" value="1"/>
</dbReference>
<keyword evidence="4 6" id="KW-0472">Membrane</keyword>
<feature type="domain" description="Rhodopsin" evidence="7">
    <location>
        <begin position="6"/>
        <end position="117"/>
    </location>
</feature>
<evidence type="ECO:0000256" key="4">
    <source>
        <dbReference type="ARBA" id="ARBA00023136"/>
    </source>
</evidence>
<comment type="subcellular location">
    <subcellularLocation>
        <location evidence="1">Membrane</location>
        <topology evidence="1">Multi-pass membrane protein</topology>
    </subcellularLocation>
</comment>
<evidence type="ECO:0000256" key="1">
    <source>
        <dbReference type="ARBA" id="ARBA00004141"/>
    </source>
</evidence>
<dbReference type="PANTHER" id="PTHR33048:SF123">
    <property type="entry name" value="INTEGRAL MEMBRANE PROTEIN"/>
    <property type="match status" value="1"/>
</dbReference>
<feature type="transmembrane region" description="Helical" evidence="6">
    <location>
        <begin position="12"/>
        <end position="37"/>
    </location>
</feature>
<reference evidence="8" key="1">
    <citation type="journal article" date="2020" name="Stud. Mycol.">
        <title>101 Dothideomycetes genomes: a test case for predicting lifestyles and emergence of pathogens.</title>
        <authorList>
            <person name="Haridas S."/>
            <person name="Albert R."/>
            <person name="Binder M."/>
            <person name="Bloem J."/>
            <person name="Labutti K."/>
            <person name="Salamov A."/>
            <person name="Andreopoulos B."/>
            <person name="Baker S."/>
            <person name="Barry K."/>
            <person name="Bills G."/>
            <person name="Bluhm B."/>
            <person name="Cannon C."/>
            <person name="Castanera R."/>
            <person name="Culley D."/>
            <person name="Daum C."/>
            <person name="Ezra D."/>
            <person name="Gonzalez J."/>
            <person name="Henrissat B."/>
            <person name="Kuo A."/>
            <person name="Liang C."/>
            <person name="Lipzen A."/>
            <person name="Lutzoni F."/>
            <person name="Magnuson J."/>
            <person name="Mondo S."/>
            <person name="Nolan M."/>
            <person name="Ohm R."/>
            <person name="Pangilinan J."/>
            <person name="Park H.-J."/>
            <person name="Ramirez L."/>
            <person name="Alfaro M."/>
            <person name="Sun H."/>
            <person name="Tritt A."/>
            <person name="Yoshinaga Y."/>
            <person name="Zwiers L.-H."/>
            <person name="Turgeon B."/>
            <person name="Goodwin S."/>
            <person name="Spatafora J."/>
            <person name="Crous P."/>
            <person name="Grigoriev I."/>
        </authorList>
    </citation>
    <scope>NUCLEOTIDE SEQUENCE</scope>
    <source>
        <strain evidence="8">CBS 107.79</strain>
    </source>
</reference>
<name>A0A6A5VQK0_9PLEO</name>
<evidence type="ECO:0000256" key="2">
    <source>
        <dbReference type="ARBA" id="ARBA00022692"/>
    </source>
</evidence>
<gene>
    <name evidence="8" type="ORF">BU23DRAFT_445437</name>
</gene>
<evidence type="ECO:0000256" key="5">
    <source>
        <dbReference type="ARBA" id="ARBA00038359"/>
    </source>
</evidence>
<keyword evidence="2 6" id="KW-0812">Transmembrane</keyword>
<dbReference type="GO" id="GO:0016020">
    <property type="term" value="C:membrane"/>
    <property type="evidence" value="ECO:0007669"/>
    <property type="project" value="UniProtKB-SubCell"/>
</dbReference>
<dbReference type="Proteomes" id="UP000800036">
    <property type="component" value="Unassembled WGS sequence"/>
</dbReference>
<evidence type="ECO:0000259" key="7">
    <source>
        <dbReference type="Pfam" id="PF20684"/>
    </source>
</evidence>
<evidence type="ECO:0000256" key="6">
    <source>
        <dbReference type="SAM" id="Phobius"/>
    </source>
</evidence>
<keyword evidence="9" id="KW-1185">Reference proteome</keyword>
<accession>A0A6A5VQK0</accession>